<keyword evidence="2" id="KW-1185">Reference proteome</keyword>
<dbReference type="EMBL" id="BQNB010013232">
    <property type="protein sequence ID" value="GJT13467.1"/>
    <property type="molecule type" value="Genomic_DNA"/>
</dbReference>
<organism evidence="1 2">
    <name type="scientific">Tanacetum coccineum</name>
    <dbReference type="NCBI Taxonomy" id="301880"/>
    <lineage>
        <taxon>Eukaryota</taxon>
        <taxon>Viridiplantae</taxon>
        <taxon>Streptophyta</taxon>
        <taxon>Embryophyta</taxon>
        <taxon>Tracheophyta</taxon>
        <taxon>Spermatophyta</taxon>
        <taxon>Magnoliopsida</taxon>
        <taxon>eudicotyledons</taxon>
        <taxon>Gunneridae</taxon>
        <taxon>Pentapetalae</taxon>
        <taxon>asterids</taxon>
        <taxon>campanulids</taxon>
        <taxon>Asterales</taxon>
        <taxon>Asteraceae</taxon>
        <taxon>Asteroideae</taxon>
        <taxon>Anthemideae</taxon>
        <taxon>Anthemidinae</taxon>
        <taxon>Tanacetum</taxon>
    </lineage>
</organism>
<evidence type="ECO:0000313" key="1">
    <source>
        <dbReference type="EMBL" id="GJT13467.1"/>
    </source>
</evidence>
<dbReference type="Proteomes" id="UP001151760">
    <property type="component" value="Unassembled WGS sequence"/>
</dbReference>
<sequence length="94" mass="10526">MVTIHHLSQNTTQSKRRGFSQLKVNLDYSSEEQQDGKDKLVKSSTLIGSLMPRGLKEAQEMMIFTLDILTQVTQAVTSKDCQLGNPCDISLKQL</sequence>
<name>A0ABQ5BI84_9ASTR</name>
<evidence type="ECO:0000313" key="2">
    <source>
        <dbReference type="Proteomes" id="UP001151760"/>
    </source>
</evidence>
<reference evidence="1" key="2">
    <citation type="submission" date="2022-01" db="EMBL/GenBank/DDBJ databases">
        <authorList>
            <person name="Yamashiro T."/>
            <person name="Shiraishi A."/>
            <person name="Satake H."/>
            <person name="Nakayama K."/>
        </authorList>
    </citation>
    <scope>NUCLEOTIDE SEQUENCE</scope>
</reference>
<comment type="caution">
    <text evidence="1">The sequence shown here is derived from an EMBL/GenBank/DDBJ whole genome shotgun (WGS) entry which is preliminary data.</text>
</comment>
<reference evidence="1" key="1">
    <citation type="journal article" date="2022" name="Int. J. Mol. Sci.">
        <title>Draft Genome of Tanacetum Coccineum: Genomic Comparison of Closely Related Tanacetum-Family Plants.</title>
        <authorList>
            <person name="Yamashiro T."/>
            <person name="Shiraishi A."/>
            <person name="Nakayama K."/>
            <person name="Satake H."/>
        </authorList>
    </citation>
    <scope>NUCLEOTIDE SEQUENCE</scope>
</reference>
<accession>A0ABQ5BI84</accession>
<gene>
    <name evidence="1" type="ORF">Tco_0860509</name>
</gene>
<proteinExistence type="predicted"/>
<protein>
    <submittedName>
        <fullName evidence="1">Uncharacterized protein</fullName>
    </submittedName>
</protein>